<dbReference type="EMBL" id="VFLP01000002">
    <property type="protein sequence ID" value="TRX98494.1"/>
    <property type="molecule type" value="Genomic_DNA"/>
</dbReference>
<feature type="domain" description="Protein kinase" evidence="2">
    <location>
        <begin position="193"/>
        <end position="584"/>
    </location>
</feature>
<dbReference type="GO" id="GO:0004674">
    <property type="term" value="F:protein serine/threonine kinase activity"/>
    <property type="evidence" value="ECO:0007669"/>
    <property type="project" value="TreeGrafter"/>
</dbReference>
<dbReference type="PANTHER" id="PTHR24359:SF37">
    <property type="entry name" value="PROTEIN KINASE DOMAIN-CONTAINING PROTEIN"/>
    <property type="match status" value="1"/>
</dbReference>
<dbReference type="Proteomes" id="UP000319160">
    <property type="component" value="Unassembled WGS sequence"/>
</dbReference>
<dbReference type="PANTHER" id="PTHR24359">
    <property type="entry name" value="SERINE/THREONINE-PROTEIN KINASE SBK1"/>
    <property type="match status" value="1"/>
</dbReference>
<reference evidence="4" key="1">
    <citation type="submission" date="2019-06" db="EMBL/GenBank/DDBJ databases">
        <title>Draft genome sequence of the griseofulvin-producing fungus Xylaria cubensis strain G536.</title>
        <authorList>
            <person name="Mead M.E."/>
            <person name="Raja H.A."/>
            <person name="Steenwyk J.L."/>
            <person name="Knowles S.L."/>
            <person name="Oberlies N.H."/>
            <person name="Rokas A."/>
        </authorList>
    </citation>
    <scope>NUCLEOTIDE SEQUENCE [LARGE SCALE GENOMIC DNA]</scope>
    <source>
        <strain evidence="4">G536</strain>
    </source>
</reference>
<dbReference type="PROSITE" id="PS50011">
    <property type="entry name" value="PROTEIN_KINASE_DOM"/>
    <property type="match status" value="1"/>
</dbReference>
<dbReference type="Pfam" id="PF00069">
    <property type="entry name" value="Pkinase"/>
    <property type="match status" value="1"/>
</dbReference>
<dbReference type="InterPro" id="IPR000719">
    <property type="entry name" value="Prot_kinase_dom"/>
</dbReference>
<dbReference type="OrthoDB" id="4062651at2759"/>
<evidence type="ECO:0000256" key="1">
    <source>
        <dbReference type="SAM" id="MobiDB-lite"/>
    </source>
</evidence>
<accession>A0A553IE84</accession>
<proteinExistence type="predicted"/>
<evidence type="ECO:0000313" key="4">
    <source>
        <dbReference type="Proteomes" id="UP000319160"/>
    </source>
</evidence>
<keyword evidence="4" id="KW-1185">Reference proteome</keyword>
<gene>
    <name evidence="3" type="ORF">FHL15_000568</name>
</gene>
<organism evidence="3 4">
    <name type="scientific">Xylaria flabelliformis</name>
    <dbReference type="NCBI Taxonomy" id="2512241"/>
    <lineage>
        <taxon>Eukaryota</taxon>
        <taxon>Fungi</taxon>
        <taxon>Dikarya</taxon>
        <taxon>Ascomycota</taxon>
        <taxon>Pezizomycotina</taxon>
        <taxon>Sordariomycetes</taxon>
        <taxon>Xylariomycetidae</taxon>
        <taxon>Xylariales</taxon>
        <taxon>Xylariaceae</taxon>
        <taxon>Xylaria</taxon>
    </lineage>
</organism>
<dbReference type="STRING" id="2512241.A0A553IE84"/>
<dbReference type="SMART" id="SM00220">
    <property type="entry name" value="S_TKc"/>
    <property type="match status" value="1"/>
</dbReference>
<dbReference type="Gene3D" id="1.10.510.10">
    <property type="entry name" value="Transferase(Phosphotransferase) domain 1"/>
    <property type="match status" value="1"/>
</dbReference>
<evidence type="ECO:0000313" key="3">
    <source>
        <dbReference type="EMBL" id="TRX98494.1"/>
    </source>
</evidence>
<feature type="region of interest" description="Disordered" evidence="1">
    <location>
        <begin position="1"/>
        <end position="20"/>
    </location>
</feature>
<dbReference type="SUPFAM" id="SSF56112">
    <property type="entry name" value="Protein kinase-like (PK-like)"/>
    <property type="match status" value="1"/>
</dbReference>
<protein>
    <recommendedName>
        <fullName evidence="2">Protein kinase domain-containing protein</fullName>
    </recommendedName>
</protein>
<dbReference type="GO" id="GO:0005524">
    <property type="term" value="F:ATP binding"/>
    <property type="evidence" value="ECO:0007669"/>
    <property type="project" value="InterPro"/>
</dbReference>
<evidence type="ECO:0000259" key="2">
    <source>
        <dbReference type="PROSITE" id="PS50011"/>
    </source>
</evidence>
<dbReference type="AlphaFoldDB" id="A0A553IE84"/>
<dbReference type="InterPro" id="IPR011009">
    <property type="entry name" value="Kinase-like_dom_sf"/>
</dbReference>
<name>A0A553IE84_9PEZI</name>
<sequence length="595" mass="68097">MHDAVAADHGPSQMSTINRNPNPTLQPAECISLSMCCSLFPACQCRTEASRYRILRDLQIESEADLFGSYCRFVPRRHLLRILNKERVTNHLATLLEDQKLLHELSTYISPGQGETCHCQDSLCTGSRIILASLIRIGKEGLVENLHNESNPRVCDKSLPFSGKNPLPDSLASLDEKERQLFKYAQLQLRSHYLRKVDLGIQTFERLEELDEEAALPFLLVDKWETPVDEDFTIIRRIGIDVDHHNLGEASDDFALKTFKRRPGGGEKNIFREEFIANQQTPQHDRIVPVLAAFKHRQEFHFIFPYANGGDLKKLWETYSSSTTAWYSPQWLLGECLGIAESLAVTHQPTATIEPGTQHILAPRLHADIKPRNILCFERIEGGEQSFTLKLADFGFSRRVNGDSTLEANQVTHIKTYRPPEYELEDIINLNYDVWCLGCVYLEFITWAVLGWSAVDNFGYIRTSETNDRRTSSVRGYDIEDTFFRKVAHAPRLYDLSGLKPKIEKRTEITSKKTAINQHVFRFGRGKTRISCEVKDSVKSHSNTIRNHEMCTPEFRKFLNFIETRMLVIDAGTRASSKEVEIFLRGMMNAQLNEV</sequence>
<comment type="caution">
    <text evidence="3">The sequence shown here is derived from an EMBL/GenBank/DDBJ whole genome shotgun (WGS) entry which is preliminary data.</text>
</comment>